<accession>A0A6G1LML5</accession>
<organism evidence="3 4">
    <name type="scientific">Teratosphaeria nubilosa</name>
    <dbReference type="NCBI Taxonomy" id="161662"/>
    <lineage>
        <taxon>Eukaryota</taxon>
        <taxon>Fungi</taxon>
        <taxon>Dikarya</taxon>
        <taxon>Ascomycota</taxon>
        <taxon>Pezizomycotina</taxon>
        <taxon>Dothideomycetes</taxon>
        <taxon>Dothideomycetidae</taxon>
        <taxon>Mycosphaerellales</taxon>
        <taxon>Teratosphaeriaceae</taxon>
        <taxon>Teratosphaeria</taxon>
    </lineage>
</organism>
<evidence type="ECO:0000256" key="1">
    <source>
        <dbReference type="ARBA" id="ARBA00007073"/>
    </source>
</evidence>
<gene>
    <name evidence="3" type="ORF">EJ03DRAFT_386559</name>
</gene>
<feature type="domain" description="Amidase" evidence="2">
    <location>
        <begin position="157"/>
        <end position="615"/>
    </location>
</feature>
<sequence>MATVTLDPEFPCSLLIHIPFPTQRLASSALRSLQVDEELSPLVTRAFSLVSQTQSTDAPPAAPSADTAEQNVLRVEYKATTNRMLRVAVNGFFESLGLIVQIMEELDVDVLHEGALQDLEGVQGVVKGKDGVDFNPIEATIASTHHDLFTGLTTCREVISSFLSRIEALNTHTNAVISTNPDCLVEADAADAPLAANNGNSSGRLFCIPTVLKDNYDASFAPTTGGCLALATSTTPNYNAPVVDALNKAGAIILAKVNLHELALEGLSVSSLGGQTINPYDNTRTPGGSSGGTGAAVAASFAVWGTGTDTVNSLRSPASANSLFSLRPTRGLISRAGIIPISYTQDAVGPIGRCVEDVAAIALTVMASVGNDEQDNATALVPAGVRGTDYTAHLSAGSLKGLRLGLVEGFFNRTPSPENDPVNEAMANNTSKLANAGATIVPIADPYYNATAIADLDTQRCEYRESMDAYLNRPVMSSTNNASVPTSLHDIYAIPPGDFLVISSQYEYVRTALVSSTSNATYNAIQAGIRNLTLYLQQTFTSNNLDALIYPEQKNLVVPIGSPSQSGRNGILAALTGSPVVTVPVGFTESTASAAEGVPIGMEILGRSWTEEKLLQIAYQIQDIHRVRKTPVWARHEVVVKAYEDVSVVEPDRRDISPAYPVGTLGET</sequence>
<dbReference type="PANTHER" id="PTHR42678:SF5">
    <property type="entry name" value="GLUTAMYL-TRNA(GLN) AMIDOTRANSFERASE SUBUNIT A"/>
    <property type="match status" value="1"/>
</dbReference>
<evidence type="ECO:0000313" key="3">
    <source>
        <dbReference type="EMBL" id="KAF2774213.1"/>
    </source>
</evidence>
<reference evidence="3" key="1">
    <citation type="journal article" date="2020" name="Stud. Mycol.">
        <title>101 Dothideomycetes genomes: a test case for predicting lifestyles and emergence of pathogens.</title>
        <authorList>
            <person name="Haridas S."/>
            <person name="Albert R."/>
            <person name="Binder M."/>
            <person name="Bloem J."/>
            <person name="Labutti K."/>
            <person name="Salamov A."/>
            <person name="Andreopoulos B."/>
            <person name="Baker S."/>
            <person name="Barry K."/>
            <person name="Bills G."/>
            <person name="Bluhm B."/>
            <person name="Cannon C."/>
            <person name="Castanera R."/>
            <person name="Culley D."/>
            <person name="Daum C."/>
            <person name="Ezra D."/>
            <person name="Gonzalez J."/>
            <person name="Henrissat B."/>
            <person name="Kuo A."/>
            <person name="Liang C."/>
            <person name="Lipzen A."/>
            <person name="Lutzoni F."/>
            <person name="Magnuson J."/>
            <person name="Mondo S."/>
            <person name="Nolan M."/>
            <person name="Ohm R."/>
            <person name="Pangilinan J."/>
            <person name="Park H.-J."/>
            <person name="Ramirez L."/>
            <person name="Alfaro M."/>
            <person name="Sun H."/>
            <person name="Tritt A."/>
            <person name="Yoshinaga Y."/>
            <person name="Zwiers L.-H."/>
            <person name="Turgeon B."/>
            <person name="Goodwin S."/>
            <person name="Spatafora J."/>
            <person name="Crous P."/>
            <person name="Grigoriev I."/>
        </authorList>
    </citation>
    <scope>NUCLEOTIDE SEQUENCE</scope>
    <source>
        <strain evidence="3">CBS 116005</strain>
    </source>
</reference>
<dbReference type="SUPFAM" id="SSF75304">
    <property type="entry name" value="Amidase signature (AS) enzymes"/>
    <property type="match status" value="1"/>
</dbReference>
<dbReference type="InterPro" id="IPR023631">
    <property type="entry name" value="Amidase_dom"/>
</dbReference>
<dbReference type="AlphaFoldDB" id="A0A6G1LML5"/>
<evidence type="ECO:0000259" key="2">
    <source>
        <dbReference type="Pfam" id="PF01425"/>
    </source>
</evidence>
<dbReference type="PANTHER" id="PTHR42678">
    <property type="entry name" value="AMIDASE"/>
    <property type="match status" value="1"/>
</dbReference>
<dbReference type="InterPro" id="IPR036928">
    <property type="entry name" value="AS_sf"/>
</dbReference>
<protein>
    <submittedName>
        <fullName evidence="3">Amidase signature enzyme</fullName>
    </submittedName>
</protein>
<dbReference type="FunFam" id="3.30.310.50:FF:000011">
    <property type="entry name" value="Transcription factor Pcc1"/>
    <property type="match status" value="1"/>
</dbReference>
<dbReference type="InterPro" id="IPR015419">
    <property type="entry name" value="CTAG/Pcc1"/>
</dbReference>
<name>A0A6G1LML5_9PEZI</name>
<keyword evidence="4" id="KW-1185">Reference proteome</keyword>
<comment type="similarity">
    <text evidence="1">Belongs to the CTAG/PCC1 family.</text>
</comment>
<evidence type="ECO:0000313" key="4">
    <source>
        <dbReference type="Proteomes" id="UP000799436"/>
    </source>
</evidence>
<dbReference type="EMBL" id="ML995808">
    <property type="protein sequence ID" value="KAF2774213.1"/>
    <property type="molecule type" value="Genomic_DNA"/>
</dbReference>
<proteinExistence type="inferred from homology"/>
<dbReference type="Pfam" id="PF01425">
    <property type="entry name" value="Amidase"/>
    <property type="match status" value="1"/>
</dbReference>
<dbReference type="OrthoDB" id="566138at2759"/>
<dbReference type="Pfam" id="PF09341">
    <property type="entry name" value="Pcc1"/>
    <property type="match status" value="1"/>
</dbReference>
<dbReference type="Proteomes" id="UP000799436">
    <property type="component" value="Unassembled WGS sequence"/>
</dbReference>
<dbReference type="Gene3D" id="3.30.310.50">
    <property type="entry name" value="Alpha-D-phosphohexomutase, C-terminal domain"/>
    <property type="match status" value="1"/>
</dbReference>
<dbReference type="Gene3D" id="3.90.1300.10">
    <property type="entry name" value="Amidase signature (AS) domain"/>
    <property type="match status" value="1"/>
</dbReference>